<reference evidence="4" key="1">
    <citation type="submission" date="2016-06" db="UniProtKB">
        <authorList>
            <consortium name="WormBaseParasite"/>
        </authorList>
    </citation>
    <scope>IDENTIFICATION</scope>
</reference>
<evidence type="ECO:0000256" key="1">
    <source>
        <dbReference type="SAM" id="SignalP"/>
    </source>
</evidence>
<organism evidence="4">
    <name type="scientific">Gongylonema pulchrum</name>
    <dbReference type="NCBI Taxonomy" id="637853"/>
    <lineage>
        <taxon>Eukaryota</taxon>
        <taxon>Metazoa</taxon>
        <taxon>Ecdysozoa</taxon>
        <taxon>Nematoda</taxon>
        <taxon>Chromadorea</taxon>
        <taxon>Rhabditida</taxon>
        <taxon>Spirurina</taxon>
        <taxon>Spiruromorpha</taxon>
        <taxon>Spiruroidea</taxon>
        <taxon>Gongylonematidae</taxon>
        <taxon>Gongylonema</taxon>
    </lineage>
</organism>
<keyword evidence="3" id="KW-1185">Reference proteome</keyword>
<reference evidence="2 3" key="2">
    <citation type="submission" date="2018-11" db="EMBL/GenBank/DDBJ databases">
        <authorList>
            <consortium name="Pathogen Informatics"/>
        </authorList>
    </citation>
    <scope>NUCLEOTIDE SEQUENCE [LARGE SCALE GENOMIC DNA]</scope>
</reference>
<feature type="chain" id="PRO_5043138602" evidence="1">
    <location>
        <begin position="21"/>
        <end position="73"/>
    </location>
</feature>
<evidence type="ECO:0000313" key="2">
    <source>
        <dbReference type="EMBL" id="VDK47664.1"/>
    </source>
</evidence>
<dbReference type="Proteomes" id="UP000271098">
    <property type="component" value="Unassembled WGS sequence"/>
</dbReference>
<proteinExistence type="predicted"/>
<sequence length="73" mass="8296">MSMQRLTAFIFFCGYFGISAQQSPMMQKTFAETQFDLDPSLPSEEFSSAVRVPQNVPLPTQQFPFALQVRSQL</sequence>
<feature type="signal peptide" evidence="1">
    <location>
        <begin position="1"/>
        <end position="20"/>
    </location>
</feature>
<keyword evidence="1" id="KW-0732">Signal</keyword>
<evidence type="ECO:0000313" key="3">
    <source>
        <dbReference type="Proteomes" id="UP000271098"/>
    </source>
</evidence>
<dbReference type="AlphaFoldDB" id="A0A183D806"/>
<accession>A0A183D806</accession>
<name>A0A183D806_9BILA</name>
<dbReference type="EMBL" id="UYRT01009561">
    <property type="protein sequence ID" value="VDK47664.1"/>
    <property type="molecule type" value="Genomic_DNA"/>
</dbReference>
<dbReference type="OrthoDB" id="10607298at2759"/>
<evidence type="ECO:0000313" key="4">
    <source>
        <dbReference type="WBParaSite" id="GPUH_0000485401-mRNA-1"/>
    </source>
</evidence>
<protein>
    <submittedName>
        <fullName evidence="4">Alpha/beta hydrolase</fullName>
    </submittedName>
</protein>
<dbReference type="WBParaSite" id="GPUH_0000485401-mRNA-1">
    <property type="protein sequence ID" value="GPUH_0000485401-mRNA-1"/>
    <property type="gene ID" value="GPUH_0000485401"/>
</dbReference>
<gene>
    <name evidence="2" type="ORF">GPUH_LOCUS4845</name>
</gene>